<feature type="transmembrane region" description="Helical" evidence="2">
    <location>
        <begin position="54"/>
        <end position="76"/>
    </location>
</feature>
<feature type="region of interest" description="Disordered" evidence="1">
    <location>
        <begin position="81"/>
        <end position="110"/>
    </location>
</feature>
<dbReference type="InterPro" id="IPR007969">
    <property type="entry name" value="DUF732"/>
</dbReference>
<sequence>MSDPEESGNLAWSRGNEVPPVRSMPADDGAGDRQHAASAPADIDQTWITAWTRAAALLLTCLALAIVIVLVGWVMAKDKSSENASEPAGTTAPSIASSAPATTTSISSTPDQDSRYIAALNEKGIEFSNPEVAVHNGKTVCQNLDAGMTVQQIAAQFRQDSPDFSAHADDFVAVSVRAYCTQYSKQVAGI</sequence>
<keyword evidence="2" id="KW-0472">Membrane</keyword>
<organism evidence="4 5">
    <name type="scientific">Mycobacterium asiaticum</name>
    <dbReference type="NCBI Taxonomy" id="1790"/>
    <lineage>
        <taxon>Bacteria</taxon>
        <taxon>Bacillati</taxon>
        <taxon>Actinomycetota</taxon>
        <taxon>Actinomycetes</taxon>
        <taxon>Mycobacteriales</taxon>
        <taxon>Mycobacteriaceae</taxon>
        <taxon>Mycobacterium</taxon>
    </lineage>
</organism>
<keyword evidence="2" id="KW-0812">Transmembrane</keyword>
<dbReference type="RefSeq" id="WP_065159993.1">
    <property type="nucleotide sequence ID" value="NZ_LZLQ01000118.1"/>
</dbReference>
<evidence type="ECO:0000313" key="5">
    <source>
        <dbReference type="Proteomes" id="UP000093629"/>
    </source>
</evidence>
<keyword evidence="5" id="KW-1185">Reference proteome</keyword>
<feature type="region of interest" description="Disordered" evidence="1">
    <location>
        <begin position="1"/>
        <end position="39"/>
    </location>
</feature>
<feature type="compositionally biased region" description="Low complexity" evidence="1">
    <location>
        <begin position="90"/>
        <end position="110"/>
    </location>
</feature>
<gene>
    <name evidence="4" type="ORF">A5636_09645</name>
</gene>
<protein>
    <recommendedName>
        <fullName evidence="3">DUF732 domain-containing protein</fullName>
    </recommendedName>
</protein>
<dbReference type="OrthoDB" id="4729390at2"/>
<dbReference type="Pfam" id="PF05305">
    <property type="entry name" value="DUF732"/>
    <property type="match status" value="1"/>
</dbReference>
<evidence type="ECO:0000256" key="1">
    <source>
        <dbReference type="SAM" id="MobiDB-lite"/>
    </source>
</evidence>
<dbReference type="EMBL" id="LZLQ01000118">
    <property type="protein sequence ID" value="OBK13346.1"/>
    <property type="molecule type" value="Genomic_DNA"/>
</dbReference>
<keyword evidence="2" id="KW-1133">Transmembrane helix</keyword>
<proteinExistence type="predicted"/>
<feature type="domain" description="DUF732" evidence="3">
    <location>
        <begin position="112"/>
        <end position="182"/>
    </location>
</feature>
<comment type="caution">
    <text evidence="4">The sequence shown here is derived from an EMBL/GenBank/DDBJ whole genome shotgun (WGS) entry which is preliminary data.</text>
</comment>
<evidence type="ECO:0000313" key="4">
    <source>
        <dbReference type="EMBL" id="OBK13346.1"/>
    </source>
</evidence>
<evidence type="ECO:0000256" key="2">
    <source>
        <dbReference type="SAM" id="Phobius"/>
    </source>
</evidence>
<reference evidence="4 5" key="1">
    <citation type="submission" date="2016-06" db="EMBL/GenBank/DDBJ databases">
        <authorList>
            <person name="Kjaerup R.B."/>
            <person name="Dalgaard T.S."/>
            <person name="Juul-Madsen H.R."/>
        </authorList>
    </citation>
    <scope>NUCLEOTIDE SEQUENCE [LARGE SCALE GENOMIC DNA]</scope>
    <source>
        <strain evidence="4 5">1245139.5</strain>
    </source>
</reference>
<dbReference type="Proteomes" id="UP000093629">
    <property type="component" value="Unassembled WGS sequence"/>
</dbReference>
<accession>A0A1A3MUZ4</accession>
<dbReference type="AlphaFoldDB" id="A0A1A3MUZ4"/>
<evidence type="ECO:0000259" key="3">
    <source>
        <dbReference type="Pfam" id="PF05305"/>
    </source>
</evidence>
<name>A0A1A3MUZ4_MYCAS</name>